<evidence type="ECO:0000313" key="1">
    <source>
        <dbReference type="EMBL" id="PZF74044.1"/>
    </source>
</evidence>
<accession>A0A2W2B1C1</accession>
<dbReference type="Proteomes" id="UP000248745">
    <property type="component" value="Unassembled WGS sequence"/>
</dbReference>
<dbReference type="InterPro" id="IPR032774">
    <property type="entry name" value="WG_beta_rep"/>
</dbReference>
<protein>
    <recommendedName>
        <fullName evidence="3">WG repeat-containing protein</fullName>
    </recommendedName>
</protein>
<evidence type="ECO:0008006" key="3">
    <source>
        <dbReference type="Google" id="ProtNLM"/>
    </source>
</evidence>
<proteinExistence type="predicted"/>
<organism evidence="1 2">
    <name type="scientific">Taibaiella soli</name>
    <dbReference type="NCBI Taxonomy" id="1649169"/>
    <lineage>
        <taxon>Bacteria</taxon>
        <taxon>Pseudomonadati</taxon>
        <taxon>Bacteroidota</taxon>
        <taxon>Chitinophagia</taxon>
        <taxon>Chitinophagales</taxon>
        <taxon>Chitinophagaceae</taxon>
        <taxon>Taibaiella</taxon>
    </lineage>
</organism>
<dbReference type="AlphaFoldDB" id="A0A2W2B1C1"/>
<comment type="caution">
    <text evidence="1">The sequence shown here is derived from an EMBL/GenBank/DDBJ whole genome shotgun (WGS) entry which is preliminary data.</text>
</comment>
<sequence>MFRTLIRYLLNRKPDCMQHLFWALTFLLITIQSSAQTKKLFKIVEHGKLGFIDQTGRTVIPPKYKNGDDFSENLASVRINGNYGFIDTNGNFAIPPQYDFATDFKNGIARVYSEGQPIFIDKNNKRILPPVYKSIVFISPEKAIVQTSTGNKGIINLKTGQLIADTIYSRLGPFTNGISVVEKVDKKDEDRAPGYAVIDTNGKLIVPFDKYRDIRNFTNGYARVEIKHETDDDSENGFIDARGNFIFQCTRKNKSYVSGSFYDGLAVISLYKYWIPEEKGVYMSSDKSYQGYINLKGDVVLNDVSNRYVYDFSNARAFVEDDSRNFRLIDTKFNTIGKDTFDGVQNKGFRNGYAIVEKENGWGIIDTNGNFVVAPQFQRIAECGITDSCFFYAVRKKDDDFMYGIANMAGKIITQPIITEFDHSGFQNGLLLTTVNNRLTYFDKEGNIIWQEKKYPRNTLDTLDIDFMNRGYFYAHSENYKTDIGGFGGSGNNPHTVSTEDLPDGLSITVDTKKTDTFQHLYAGFHVILANRTKKKILFSAQDSRLYMRVQAKDKDGIWKDIEYLPSSWCGNSYHTLTLAPDKYWEFRTPVYSGEYKTKMRIALNFKNPRSTLLSPRKQQKAIYSNEYDGSINPGQFSNKRAYYPGGLMDPYND</sequence>
<evidence type="ECO:0000313" key="2">
    <source>
        <dbReference type="Proteomes" id="UP000248745"/>
    </source>
</evidence>
<name>A0A2W2B1C1_9BACT</name>
<dbReference type="Pfam" id="PF14903">
    <property type="entry name" value="WG_beta_rep"/>
    <property type="match status" value="4"/>
</dbReference>
<reference evidence="1 2" key="1">
    <citation type="submission" date="2018-06" db="EMBL/GenBank/DDBJ databases">
        <title>Mucibacter soli gen. nov., sp. nov., a new member of the family Chitinophagaceae producing mucin.</title>
        <authorList>
            <person name="Kim M.-K."/>
            <person name="Park S."/>
            <person name="Kim T.-S."/>
            <person name="Joung Y."/>
            <person name="Han J.-H."/>
            <person name="Kim S.B."/>
        </authorList>
    </citation>
    <scope>NUCLEOTIDE SEQUENCE [LARGE SCALE GENOMIC DNA]</scope>
    <source>
        <strain evidence="1 2">R1-15</strain>
    </source>
</reference>
<dbReference type="SUPFAM" id="SSF69360">
    <property type="entry name" value="Cell wall binding repeat"/>
    <property type="match status" value="1"/>
</dbReference>
<dbReference type="EMBL" id="QKTW01000007">
    <property type="protein sequence ID" value="PZF74044.1"/>
    <property type="molecule type" value="Genomic_DNA"/>
</dbReference>
<dbReference type="PANTHER" id="PTHR37841">
    <property type="entry name" value="GLR2918 PROTEIN"/>
    <property type="match status" value="1"/>
</dbReference>
<dbReference type="OrthoDB" id="679755at2"/>
<dbReference type="PANTHER" id="PTHR37841:SF1">
    <property type="entry name" value="DUF3298 DOMAIN-CONTAINING PROTEIN"/>
    <property type="match status" value="1"/>
</dbReference>
<keyword evidence="2" id="KW-1185">Reference proteome</keyword>
<gene>
    <name evidence="1" type="ORF">DN068_04955</name>
</gene>